<keyword evidence="4 18" id="KW-0812">Transmembrane</keyword>
<evidence type="ECO:0000256" key="4">
    <source>
        <dbReference type="ARBA" id="ARBA00022692"/>
    </source>
</evidence>
<evidence type="ECO:0000259" key="20">
    <source>
        <dbReference type="PROSITE" id="PS51534"/>
    </source>
</evidence>
<protein>
    <recommendedName>
        <fullName evidence="13">Interleukin-17 receptor C</fullName>
    </recommendedName>
    <alternativeName>
        <fullName evidence="15">Interleukin-17 receptor-like protein</fullName>
    </alternativeName>
    <alternativeName>
        <fullName evidence="14">ZcytoR14</fullName>
    </alternativeName>
</protein>
<reference evidence="22" key="1">
    <citation type="journal article" date="2013" name="Nat. Genet.">
        <title>The draft genomes of soft-shell turtle and green sea turtle yield insights into the development and evolution of the turtle-specific body plan.</title>
        <authorList>
            <person name="Wang Z."/>
            <person name="Pascual-Anaya J."/>
            <person name="Zadissa A."/>
            <person name="Li W."/>
            <person name="Niimura Y."/>
            <person name="Huang Z."/>
            <person name="Li C."/>
            <person name="White S."/>
            <person name="Xiong Z."/>
            <person name="Fang D."/>
            <person name="Wang B."/>
            <person name="Ming Y."/>
            <person name="Chen Y."/>
            <person name="Zheng Y."/>
            <person name="Kuraku S."/>
            <person name="Pignatelli M."/>
            <person name="Herrero J."/>
            <person name="Beal K."/>
            <person name="Nozawa M."/>
            <person name="Li Q."/>
            <person name="Wang J."/>
            <person name="Zhang H."/>
            <person name="Yu L."/>
            <person name="Shigenobu S."/>
            <person name="Wang J."/>
            <person name="Liu J."/>
            <person name="Flicek P."/>
            <person name="Searle S."/>
            <person name="Wang J."/>
            <person name="Kuratani S."/>
            <person name="Yin Y."/>
            <person name="Aken B."/>
            <person name="Zhang G."/>
            <person name="Irie N."/>
        </authorList>
    </citation>
    <scope>NUCLEOTIDE SEQUENCE [LARGE SCALE GENOMIC DNA]</scope>
</reference>
<evidence type="ECO:0000256" key="2">
    <source>
        <dbReference type="ARBA" id="ARBA00022475"/>
    </source>
</evidence>
<dbReference type="PROSITE" id="PS50026">
    <property type="entry name" value="EGF_3"/>
    <property type="match status" value="1"/>
</dbReference>
<comment type="caution">
    <text evidence="16">Lacks conserved residue(s) required for the propagation of feature annotation.</text>
</comment>
<evidence type="ECO:0000256" key="10">
    <source>
        <dbReference type="ARBA" id="ARBA00023180"/>
    </source>
</evidence>
<evidence type="ECO:0000256" key="9">
    <source>
        <dbReference type="ARBA" id="ARBA00023170"/>
    </source>
</evidence>
<dbReference type="EMBL" id="KB552014">
    <property type="protein sequence ID" value="EMP30080.1"/>
    <property type="molecule type" value="Genomic_DNA"/>
</dbReference>
<evidence type="ECO:0000313" key="22">
    <source>
        <dbReference type="Proteomes" id="UP000031443"/>
    </source>
</evidence>
<name>M7B3L0_CHEMY</name>
<evidence type="ECO:0000256" key="8">
    <source>
        <dbReference type="ARBA" id="ARBA00023157"/>
    </source>
</evidence>
<evidence type="ECO:0000256" key="13">
    <source>
        <dbReference type="ARBA" id="ARBA00069307"/>
    </source>
</evidence>
<sequence length="936" mass="103047">MHRIEADVLCSPGAVGLASGPVLVPTQMRMESVLHCTAASDCSPCVKVELQLAVLGPQEEVAGEGIRDGAGMDALRHRDSGPLRSWVLLSVQTYPSSRCVALEVQLPRTLARPNHTVGSLWFHCFEQVLRGELHVTSYTSPRYREVLSQTHRVPVPRLHLSVGPEHLVVQLQDVPAGQNFTMWFYWNQTSGLKGLRTEKGPQNYSLPSAQLLPCLCLQTLHEFGTLQPHPNLCVQTLHEFGTLQPHPNLCVQVWSGGRVQLMQCLLEGAMQGQPADLLLMETRDLQGNMLLCAMEHGTCVPLASSTCMGVAVGALEQQLRRDVQSGQCLQVSAVWERYCRTRGCNGSLRCISNRQLSPQVWHAEGSVVGTGWACSLEKYLRAHWVLAWMGGLLSTFCILLLLLLKKENLKGWLKMLKEDYSSGGVLRGRRALILYSPDHAGFERLVSTLACALTRLQLAVSVELWSRAELCAMGPMQWFHAQRLRVLQEGGTVVLLFSRGAVARCTEWLLWKQGERLPRDDPYSAFSASLNCVLPDFLAGKAGGRYLVACFEDLLRPADIPELFRAVPIFTLPSQLPTFLLALAGTAAGREQKRSLKKHSLWIGDSLQRAIRECQLQKPDGHCPAQASALPGSGHVPMGAKSSSPPEPCRTCRDLASSFLKGLERTERENFGGGNTAWEEEKLAKYAHSETRLLEVLESVCGKSDFACHQLLEQSEEHVESWWFQGQQQHPDFFQWLCMDVLKVCCPPGTYGPDCLPCAGGHQQPCSGNGKCDGEGTRAGTGLCMCSPGYGGSFCSECADGYYEAARNESHLVCAECYQACGRCSGPEDSSCLRCKRGWALHEHRCIEGHVRRDGECVEDKPPDTPAKGFFDEVTEDEVVVLQQMFFGVVICALATLAAKGDMVFTAIFIGGVAAMAGYWLSERSDRVLDGFLKGR</sequence>
<evidence type="ECO:0000256" key="17">
    <source>
        <dbReference type="SAM" id="MobiDB-lite"/>
    </source>
</evidence>
<feature type="transmembrane region" description="Helical" evidence="18">
    <location>
        <begin position="384"/>
        <end position="404"/>
    </location>
</feature>
<dbReference type="Pfam" id="PF15037">
    <property type="entry name" value="IL17_R_N"/>
    <property type="match status" value="2"/>
</dbReference>
<dbReference type="SUPFAM" id="SSF57184">
    <property type="entry name" value="Growth factor receptor domain"/>
    <property type="match status" value="1"/>
</dbReference>
<dbReference type="PANTHER" id="PTHR15583">
    <property type="entry name" value="INTERLEUKIN-17 RECEPTOR"/>
    <property type="match status" value="1"/>
</dbReference>
<dbReference type="AlphaFoldDB" id="M7B3L0"/>
<feature type="transmembrane region" description="Helical" evidence="18">
    <location>
        <begin position="903"/>
        <end position="921"/>
    </location>
</feature>
<evidence type="ECO:0000256" key="12">
    <source>
        <dbReference type="ARBA" id="ARBA00062086"/>
    </source>
</evidence>
<feature type="domain" description="SEFIR" evidence="20">
    <location>
        <begin position="428"/>
        <end position="581"/>
    </location>
</feature>
<dbReference type="SMART" id="SM00180">
    <property type="entry name" value="EGF_Lam"/>
    <property type="match status" value="1"/>
</dbReference>
<dbReference type="InterPro" id="IPR000742">
    <property type="entry name" value="EGF"/>
</dbReference>
<dbReference type="PROSITE" id="PS51534">
    <property type="entry name" value="SEFIR"/>
    <property type="match status" value="1"/>
</dbReference>
<evidence type="ECO:0000256" key="7">
    <source>
        <dbReference type="ARBA" id="ARBA00023136"/>
    </source>
</evidence>
<dbReference type="GO" id="GO:0006954">
    <property type="term" value="P:inflammatory response"/>
    <property type="evidence" value="ECO:0007669"/>
    <property type="project" value="UniProtKB-KW"/>
</dbReference>
<evidence type="ECO:0000259" key="19">
    <source>
        <dbReference type="PROSITE" id="PS50026"/>
    </source>
</evidence>
<evidence type="ECO:0000256" key="1">
    <source>
        <dbReference type="ARBA" id="ARBA00004251"/>
    </source>
</evidence>
<dbReference type="Gene3D" id="3.40.50.11530">
    <property type="match status" value="1"/>
</dbReference>
<dbReference type="Pfam" id="PF08357">
    <property type="entry name" value="SEFIR"/>
    <property type="match status" value="1"/>
</dbReference>
<dbReference type="GO" id="GO:0005886">
    <property type="term" value="C:plasma membrane"/>
    <property type="evidence" value="ECO:0007669"/>
    <property type="project" value="UniProtKB-SubCell"/>
</dbReference>
<evidence type="ECO:0000256" key="5">
    <source>
        <dbReference type="ARBA" id="ARBA00022729"/>
    </source>
</evidence>
<dbReference type="InterPro" id="IPR027841">
    <property type="entry name" value="IL-17_rcpt_C/E_N"/>
</dbReference>
<proteinExistence type="predicted"/>
<keyword evidence="8 16" id="KW-1015">Disulfide bond</keyword>
<evidence type="ECO:0000256" key="15">
    <source>
        <dbReference type="ARBA" id="ARBA00079879"/>
    </source>
</evidence>
<keyword evidence="10" id="KW-0325">Glycoprotein</keyword>
<keyword evidence="7 18" id="KW-0472">Membrane</keyword>
<dbReference type="PROSITE" id="PS00022">
    <property type="entry name" value="EGF_1"/>
    <property type="match status" value="1"/>
</dbReference>
<dbReference type="InterPro" id="IPR006212">
    <property type="entry name" value="Furin_repeat"/>
</dbReference>
<evidence type="ECO:0000256" key="6">
    <source>
        <dbReference type="ARBA" id="ARBA00022989"/>
    </source>
</evidence>
<dbReference type="SMART" id="SM00261">
    <property type="entry name" value="FU"/>
    <property type="match status" value="1"/>
</dbReference>
<keyword evidence="5" id="KW-0732">Signal</keyword>
<comment type="subcellular location">
    <subcellularLocation>
        <location evidence="1">Cell membrane</location>
        <topology evidence="1">Single-pass type I membrane protein</topology>
    </subcellularLocation>
</comment>
<evidence type="ECO:0000256" key="14">
    <source>
        <dbReference type="ARBA" id="ARBA00078165"/>
    </source>
</evidence>
<keyword evidence="22" id="KW-1185">Reference proteome</keyword>
<dbReference type="SMART" id="SM00181">
    <property type="entry name" value="EGF"/>
    <property type="match status" value="2"/>
</dbReference>
<dbReference type="InterPro" id="IPR013568">
    <property type="entry name" value="SEFIR_dom"/>
</dbReference>
<dbReference type="InterPro" id="IPR009030">
    <property type="entry name" value="Growth_fac_rcpt_cys_sf"/>
</dbReference>
<feature type="domain" description="EGF-like" evidence="19">
    <location>
        <begin position="754"/>
        <end position="796"/>
    </location>
</feature>
<comment type="subunit">
    <text evidence="12">Homodimer; disulfide-linked. Heterodimer with IL17RA. Heterodimerization with IL17RA is independent of the cytoplasmic tail. Associates with non-glycosylated IL17RA constitutively. Binding of IL17A and IL17F induces association with glycosylated IL17RA. Forms complexes with 2:1 binding stoichiometry: two receptor chains for one interleukin molecule. IL17A homodimer preferentially drives the formation of IL17RA-IL17RC heterodimeric receptor complex, whereas IL17F homodimer forms predominantly complexes with IL17RC homodimer. IL17A-IL17F forms complexes with IL17RA-IL17RC, but with lower affinity when compared to IL17A homodimer. IL17RC chain cannot distinguish between IL17A and IL17F molecules, potentially enabling the formation of topologically distinct complexes. Interacts (through SEFIR domain and extended downstream region) with TRAF3IP2/ACT1 (phosphorylated).</text>
</comment>
<dbReference type="Proteomes" id="UP000031443">
    <property type="component" value="Unassembled WGS sequence"/>
</dbReference>
<evidence type="ECO:0000256" key="3">
    <source>
        <dbReference type="ARBA" id="ARBA00022536"/>
    </source>
</evidence>
<accession>M7B3L0</accession>
<evidence type="ECO:0000256" key="16">
    <source>
        <dbReference type="PROSITE-ProRule" id="PRU00076"/>
    </source>
</evidence>
<evidence type="ECO:0000256" key="18">
    <source>
        <dbReference type="SAM" id="Phobius"/>
    </source>
</evidence>
<dbReference type="PROSITE" id="PS01248">
    <property type="entry name" value="EGF_LAM_1"/>
    <property type="match status" value="1"/>
</dbReference>
<organism evidence="21 22">
    <name type="scientific">Chelonia mydas</name>
    <name type="common">Green sea-turtle</name>
    <name type="synonym">Chelonia agassizi</name>
    <dbReference type="NCBI Taxonomy" id="8469"/>
    <lineage>
        <taxon>Eukaryota</taxon>
        <taxon>Metazoa</taxon>
        <taxon>Chordata</taxon>
        <taxon>Craniata</taxon>
        <taxon>Vertebrata</taxon>
        <taxon>Euteleostomi</taxon>
        <taxon>Archelosauria</taxon>
        <taxon>Testudinata</taxon>
        <taxon>Testudines</taxon>
        <taxon>Cryptodira</taxon>
        <taxon>Durocryptodira</taxon>
        <taxon>Americhelydia</taxon>
        <taxon>Chelonioidea</taxon>
        <taxon>Cheloniidae</taxon>
        <taxon>Chelonia</taxon>
    </lineage>
</organism>
<dbReference type="InterPro" id="IPR002049">
    <property type="entry name" value="LE_dom"/>
</dbReference>
<keyword evidence="3 16" id="KW-0245">EGF-like domain</keyword>
<feature type="transmembrane region" description="Helical" evidence="18">
    <location>
        <begin position="879"/>
        <end position="897"/>
    </location>
</feature>
<dbReference type="InterPro" id="IPR039465">
    <property type="entry name" value="IL-17_rcpt-like"/>
</dbReference>
<feature type="region of interest" description="Disordered" evidence="17">
    <location>
        <begin position="630"/>
        <end position="649"/>
    </location>
</feature>
<keyword evidence="6 18" id="KW-1133">Transmembrane helix</keyword>
<gene>
    <name evidence="21" type="ORF">UY3_12780</name>
</gene>
<dbReference type="CDD" id="cd00064">
    <property type="entry name" value="FU"/>
    <property type="match status" value="1"/>
</dbReference>
<keyword evidence="11" id="KW-0395">Inflammatory response</keyword>
<keyword evidence="9 21" id="KW-0675">Receptor</keyword>
<feature type="disulfide bond" evidence="16">
    <location>
        <begin position="786"/>
        <end position="795"/>
    </location>
</feature>
<evidence type="ECO:0000313" key="21">
    <source>
        <dbReference type="EMBL" id="EMP30080.1"/>
    </source>
</evidence>
<keyword evidence="2" id="KW-1003">Cell membrane</keyword>
<dbReference type="CDD" id="cd00055">
    <property type="entry name" value="EGF_Lam"/>
    <property type="match status" value="1"/>
</dbReference>
<dbReference type="FunFam" id="3.40.50.11530:FF:000001">
    <property type="entry name" value="interleukin-17 receptor C isoform X1"/>
    <property type="match status" value="1"/>
</dbReference>
<dbReference type="PANTHER" id="PTHR15583:SF12">
    <property type="entry name" value="INTERLEUKIN-17 RECEPTOR C"/>
    <property type="match status" value="1"/>
</dbReference>
<evidence type="ECO:0000256" key="11">
    <source>
        <dbReference type="ARBA" id="ARBA00023198"/>
    </source>
</evidence>
<dbReference type="GO" id="GO:0030368">
    <property type="term" value="F:interleukin-17 receptor activity"/>
    <property type="evidence" value="ECO:0007669"/>
    <property type="project" value="InterPro"/>
</dbReference>
<dbReference type="eggNOG" id="ENOG502QWQ3">
    <property type="taxonomic scope" value="Eukaryota"/>
</dbReference>
<dbReference type="STRING" id="8469.M7B3L0"/>